<evidence type="ECO:0000313" key="1">
    <source>
        <dbReference type="EMBL" id="GBG59690.1"/>
    </source>
</evidence>
<dbReference type="AlphaFoldDB" id="A0A388JPE5"/>
<dbReference type="Proteomes" id="UP000265515">
    <property type="component" value="Unassembled WGS sequence"/>
</dbReference>
<dbReference type="EMBL" id="BFEA01000006">
    <property type="protein sequence ID" value="GBG59690.1"/>
    <property type="molecule type" value="Genomic_DNA"/>
</dbReference>
<name>A0A388JPE5_CHABU</name>
<keyword evidence="2" id="KW-1185">Reference proteome</keyword>
<gene>
    <name evidence="1" type="ORF">CBR_g54796</name>
</gene>
<accession>A0A388JPE5</accession>
<evidence type="ECO:0000313" key="2">
    <source>
        <dbReference type="Proteomes" id="UP000265515"/>
    </source>
</evidence>
<comment type="caution">
    <text evidence="1">The sequence shown here is derived from an EMBL/GenBank/DDBJ whole genome shotgun (WGS) entry which is preliminary data.</text>
</comment>
<organism evidence="1 2">
    <name type="scientific">Chara braunii</name>
    <name type="common">Braun's stonewort</name>
    <dbReference type="NCBI Taxonomy" id="69332"/>
    <lineage>
        <taxon>Eukaryota</taxon>
        <taxon>Viridiplantae</taxon>
        <taxon>Streptophyta</taxon>
        <taxon>Charophyceae</taxon>
        <taxon>Charales</taxon>
        <taxon>Characeae</taxon>
        <taxon>Chara</taxon>
    </lineage>
</organism>
<sequence>MHHQHCLHHYQQEEVDRAMLLRRAYTPSALALPLPARGDVPPSTATGAYRNILICRGKSWRILLSKICSVFKFTNPA</sequence>
<dbReference type="Gramene" id="GBG59690">
    <property type="protein sequence ID" value="GBG59690"/>
    <property type="gene ID" value="CBR_g54796"/>
</dbReference>
<reference evidence="1 2" key="1">
    <citation type="journal article" date="2018" name="Cell">
        <title>The Chara Genome: Secondary Complexity and Implications for Plant Terrestrialization.</title>
        <authorList>
            <person name="Nishiyama T."/>
            <person name="Sakayama H."/>
            <person name="Vries J.D."/>
            <person name="Buschmann H."/>
            <person name="Saint-Marcoux D."/>
            <person name="Ullrich K.K."/>
            <person name="Haas F.B."/>
            <person name="Vanderstraeten L."/>
            <person name="Becker D."/>
            <person name="Lang D."/>
            <person name="Vosolsobe S."/>
            <person name="Rombauts S."/>
            <person name="Wilhelmsson P.K.I."/>
            <person name="Janitza P."/>
            <person name="Kern R."/>
            <person name="Heyl A."/>
            <person name="Rumpler F."/>
            <person name="Villalobos L.I.A.C."/>
            <person name="Clay J.M."/>
            <person name="Skokan R."/>
            <person name="Toyoda A."/>
            <person name="Suzuki Y."/>
            <person name="Kagoshima H."/>
            <person name="Schijlen E."/>
            <person name="Tajeshwar N."/>
            <person name="Catarino B."/>
            <person name="Hetherington A.J."/>
            <person name="Saltykova A."/>
            <person name="Bonnot C."/>
            <person name="Breuninger H."/>
            <person name="Symeonidi A."/>
            <person name="Radhakrishnan G.V."/>
            <person name="Van Nieuwerburgh F."/>
            <person name="Deforce D."/>
            <person name="Chang C."/>
            <person name="Karol K.G."/>
            <person name="Hedrich R."/>
            <person name="Ulvskov P."/>
            <person name="Glockner G."/>
            <person name="Delwiche C.F."/>
            <person name="Petrasek J."/>
            <person name="Van de Peer Y."/>
            <person name="Friml J."/>
            <person name="Beilby M."/>
            <person name="Dolan L."/>
            <person name="Kohara Y."/>
            <person name="Sugano S."/>
            <person name="Fujiyama A."/>
            <person name="Delaux P.-M."/>
            <person name="Quint M."/>
            <person name="TheiBen G."/>
            <person name="Hagemann M."/>
            <person name="Harholt J."/>
            <person name="Dunand C."/>
            <person name="Zachgo S."/>
            <person name="Langdale J."/>
            <person name="Maumus F."/>
            <person name="Straeten D.V.D."/>
            <person name="Gould S.B."/>
            <person name="Rensing S.A."/>
        </authorList>
    </citation>
    <scope>NUCLEOTIDE SEQUENCE [LARGE SCALE GENOMIC DNA]</scope>
    <source>
        <strain evidence="1 2">S276</strain>
    </source>
</reference>
<proteinExistence type="predicted"/>
<protein>
    <submittedName>
        <fullName evidence="1">Uncharacterized protein</fullName>
    </submittedName>
</protein>